<keyword evidence="2" id="KW-1185">Reference proteome</keyword>
<accession>A0ABV9IA22</accession>
<evidence type="ECO:0000313" key="1">
    <source>
        <dbReference type="EMBL" id="MFC4639164.1"/>
    </source>
</evidence>
<evidence type="ECO:0000313" key="2">
    <source>
        <dbReference type="Proteomes" id="UP001595952"/>
    </source>
</evidence>
<dbReference type="Proteomes" id="UP001595952">
    <property type="component" value="Unassembled WGS sequence"/>
</dbReference>
<dbReference type="InterPro" id="IPR038735">
    <property type="entry name" value="MSMEG_1276-like_NTP-PPase_dom"/>
</dbReference>
<organism evidence="1 2">
    <name type="scientific">Deinococcus hohokamensis</name>
    <dbReference type="NCBI Taxonomy" id="309883"/>
    <lineage>
        <taxon>Bacteria</taxon>
        <taxon>Thermotogati</taxon>
        <taxon>Deinococcota</taxon>
        <taxon>Deinococci</taxon>
        <taxon>Deinococcales</taxon>
        <taxon>Deinococcaceae</taxon>
        <taxon>Deinococcus</taxon>
    </lineage>
</organism>
<comment type="caution">
    <text evidence="1">The sequence shown here is derived from an EMBL/GenBank/DDBJ whole genome shotgun (WGS) entry which is preliminary data.</text>
</comment>
<dbReference type="EMBL" id="JBHSEI010000008">
    <property type="protein sequence ID" value="MFC4639164.1"/>
    <property type="molecule type" value="Genomic_DNA"/>
</dbReference>
<sequence length="96" mass="10630">MPKLVRDRIPELFGGVARPLGEADFRAALREKLREETQEFLDSGDVTELADVLEVVYALAAQDGVSPAALEALRAAKARERGGFHARLWWAPDLEN</sequence>
<proteinExistence type="predicted"/>
<gene>
    <name evidence="1" type="ORF">ACFO0D_12530</name>
</gene>
<dbReference type="CDD" id="cd11532">
    <property type="entry name" value="NTP-PPase_COG4997"/>
    <property type="match status" value="1"/>
</dbReference>
<name>A0ABV9IA22_9DEIO</name>
<dbReference type="RefSeq" id="WP_380062159.1">
    <property type="nucleotide sequence ID" value="NZ_JBHSEI010000008.1"/>
</dbReference>
<protein>
    <submittedName>
        <fullName evidence="1">Phosphoribosyl-ATP pyrophosphohydrolase</fullName>
    </submittedName>
</protein>
<reference evidence="2" key="1">
    <citation type="journal article" date="2019" name="Int. J. Syst. Evol. Microbiol.">
        <title>The Global Catalogue of Microorganisms (GCM) 10K type strain sequencing project: providing services to taxonomists for standard genome sequencing and annotation.</title>
        <authorList>
            <consortium name="The Broad Institute Genomics Platform"/>
            <consortium name="The Broad Institute Genome Sequencing Center for Infectious Disease"/>
            <person name="Wu L."/>
            <person name="Ma J."/>
        </authorList>
    </citation>
    <scope>NUCLEOTIDE SEQUENCE [LARGE SCALE GENOMIC DNA]</scope>
    <source>
        <strain evidence="2">CCUG 55995</strain>
    </source>
</reference>